<keyword evidence="1" id="KW-0472">Membrane</keyword>
<dbReference type="InterPro" id="IPR042104">
    <property type="entry name" value="PKS_dehydratase_sf"/>
</dbReference>
<comment type="caution">
    <text evidence="2">The sequence shown here is derived from an EMBL/GenBank/DDBJ whole genome shotgun (WGS) entry which is preliminary data.</text>
</comment>
<sequence>MMKASTTTFSTHLFLLQSCKQITKLAKLSEIDTSKDDQRFYLGVLFLATGYLTLVCKTLANIKGKPYEEFPVIIENVQFLRATIIPKDGDVRFAINIFDGREVLSLKEPDVIQNGLPLTTSDIYNELGLREYDYSEIHIFRGIKTTNNSAVSGNLESNGNFVSFMDTIVVIDPAKQKQIADALPERSVPVFNYQDTGIVVSGGVEMRGLKASLAPRRQQQQALPKLEKYYFIPFDRGKVSKDPVRLSENF</sequence>
<evidence type="ECO:0000256" key="1">
    <source>
        <dbReference type="SAM" id="Phobius"/>
    </source>
</evidence>
<dbReference type="Proteomes" id="UP001367676">
    <property type="component" value="Unassembled WGS sequence"/>
</dbReference>
<keyword evidence="1" id="KW-0812">Transmembrane</keyword>
<gene>
    <name evidence="2" type="ORF">V9T40_010351</name>
</gene>
<dbReference type="EMBL" id="JBBCAQ010000035">
    <property type="protein sequence ID" value="KAK7578146.1"/>
    <property type="molecule type" value="Genomic_DNA"/>
</dbReference>
<dbReference type="PROSITE" id="PS51257">
    <property type="entry name" value="PROKAR_LIPOPROTEIN"/>
    <property type="match status" value="1"/>
</dbReference>
<reference evidence="2 3" key="1">
    <citation type="submission" date="2024-03" db="EMBL/GenBank/DDBJ databases">
        <title>Adaptation during the transition from Ophiocordyceps entomopathogen to insect associate is accompanied by gene loss and intensified selection.</title>
        <authorList>
            <person name="Ward C.M."/>
            <person name="Onetto C.A."/>
            <person name="Borneman A.R."/>
        </authorList>
    </citation>
    <scope>NUCLEOTIDE SEQUENCE [LARGE SCALE GENOMIC DNA]</scope>
    <source>
        <strain evidence="2">AWRI1</strain>
        <tissue evidence="2">Single Adult Female</tissue>
    </source>
</reference>
<feature type="transmembrane region" description="Helical" evidence="1">
    <location>
        <begin position="40"/>
        <end position="60"/>
    </location>
</feature>
<evidence type="ECO:0000313" key="3">
    <source>
        <dbReference type="Proteomes" id="UP001367676"/>
    </source>
</evidence>
<accession>A0AAN9TAA7</accession>
<keyword evidence="3" id="KW-1185">Reference proteome</keyword>
<protein>
    <submittedName>
        <fullName evidence="2">Uncharacterized protein</fullName>
    </submittedName>
</protein>
<proteinExistence type="predicted"/>
<keyword evidence="1" id="KW-1133">Transmembrane helix</keyword>
<evidence type="ECO:0000313" key="2">
    <source>
        <dbReference type="EMBL" id="KAK7578146.1"/>
    </source>
</evidence>
<dbReference type="AlphaFoldDB" id="A0AAN9TAA7"/>
<organism evidence="2 3">
    <name type="scientific">Parthenolecanium corni</name>
    <dbReference type="NCBI Taxonomy" id="536013"/>
    <lineage>
        <taxon>Eukaryota</taxon>
        <taxon>Metazoa</taxon>
        <taxon>Ecdysozoa</taxon>
        <taxon>Arthropoda</taxon>
        <taxon>Hexapoda</taxon>
        <taxon>Insecta</taxon>
        <taxon>Pterygota</taxon>
        <taxon>Neoptera</taxon>
        <taxon>Paraneoptera</taxon>
        <taxon>Hemiptera</taxon>
        <taxon>Sternorrhyncha</taxon>
        <taxon>Coccoidea</taxon>
        <taxon>Coccidae</taxon>
        <taxon>Parthenolecanium</taxon>
    </lineage>
</organism>
<name>A0AAN9TAA7_9HEMI</name>
<dbReference type="Gene3D" id="3.10.129.110">
    <property type="entry name" value="Polyketide synthase dehydratase"/>
    <property type="match status" value="1"/>
</dbReference>